<evidence type="ECO:0000256" key="2">
    <source>
        <dbReference type="ARBA" id="ARBA00022448"/>
    </source>
</evidence>
<dbReference type="Pfam" id="PF19300">
    <property type="entry name" value="BPD_transp_1_N"/>
    <property type="match status" value="1"/>
</dbReference>
<feature type="domain" description="ABC transmembrane type-1" evidence="8">
    <location>
        <begin position="95"/>
        <end position="296"/>
    </location>
</feature>
<evidence type="ECO:0000256" key="6">
    <source>
        <dbReference type="ARBA" id="ARBA00023136"/>
    </source>
</evidence>
<dbReference type="CDD" id="cd06261">
    <property type="entry name" value="TM_PBP2"/>
    <property type="match status" value="1"/>
</dbReference>
<keyword evidence="6 7" id="KW-0472">Membrane</keyword>
<keyword evidence="10" id="KW-1185">Reference proteome</keyword>
<proteinExistence type="inferred from homology"/>
<dbReference type="InterPro" id="IPR000515">
    <property type="entry name" value="MetI-like"/>
</dbReference>
<evidence type="ECO:0000256" key="3">
    <source>
        <dbReference type="ARBA" id="ARBA00022475"/>
    </source>
</evidence>
<keyword evidence="4 7" id="KW-0812">Transmembrane</keyword>
<evidence type="ECO:0000313" key="10">
    <source>
        <dbReference type="Proteomes" id="UP000737402"/>
    </source>
</evidence>
<evidence type="ECO:0000256" key="5">
    <source>
        <dbReference type="ARBA" id="ARBA00022989"/>
    </source>
</evidence>
<dbReference type="InterPro" id="IPR035906">
    <property type="entry name" value="MetI-like_sf"/>
</dbReference>
<dbReference type="PANTHER" id="PTHR43163:SF6">
    <property type="entry name" value="DIPEPTIDE TRANSPORT SYSTEM PERMEASE PROTEIN DPPB-RELATED"/>
    <property type="match status" value="1"/>
</dbReference>
<dbReference type="EMBL" id="JAFBED010000014">
    <property type="protein sequence ID" value="MBM7622145.1"/>
    <property type="molecule type" value="Genomic_DNA"/>
</dbReference>
<evidence type="ECO:0000313" key="9">
    <source>
        <dbReference type="EMBL" id="MBM7622145.1"/>
    </source>
</evidence>
<comment type="caution">
    <text evidence="9">The sequence shown here is derived from an EMBL/GenBank/DDBJ whole genome shotgun (WGS) entry which is preliminary data.</text>
</comment>
<dbReference type="SUPFAM" id="SSF161098">
    <property type="entry name" value="MetI-like"/>
    <property type="match status" value="1"/>
</dbReference>
<dbReference type="InterPro" id="IPR045621">
    <property type="entry name" value="BPD_transp_1_N"/>
</dbReference>
<keyword evidence="2 7" id="KW-0813">Transport</keyword>
<dbReference type="Proteomes" id="UP000737402">
    <property type="component" value="Unassembled WGS sequence"/>
</dbReference>
<gene>
    <name evidence="9" type="ORF">JOC95_004056</name>
</gene>
<keyword evidence="5 7" id="KW-1133">Transmembrane helix</keyword>
<reference evidence="9 10" key="1">
    <citation type="submission" date="2021-01" db="EMBL/GenBank/DDBJ databases">
        <title>Genomic Encyclopedia of Type Strains, Phase IV (KMG-IV): sequencing the most valuable type-strain genomes for metagenomic binning, comparative biology and taxonomic classification.</title>
        <authorList>
            <person name="Goeker M."/>
        </authorList>
    </citation>
    <scope>NUCLEOTIDE SEQUENCE [LARGE SCALE GENOMIC DNA]</scope>
    <source>
        <strain evidence="9 10">DSM 25879</strain>
    </source>
</reference>
<organism evidence="9 10">
    <name type="scientific">Sutcliffiella tianshenii</name>
    <dbReference type="NCBI Taxonomy" id="1463404"/>
    <lineage>
        <taxon>Bacteria</taxon>
        <taxon>Bacillati</taxon>
        <taxon>Bacillota</taxon>
        <taxon>Bacilli</taxon>
        <taxon>Bacillales</taxon>
        <taxon>Bacillaceae</taxon>
        <taxon>Sutcliffiella</taxon>
    </lineage>
</organism>
<comment type="subcellular location">
    <subcellularLocation>
        <location evidence="1 7">Cell membrane</location>
        <topology evidence="1 7">Multi-pass membrane protein</topology>
    </subcellularLocation>
</comment>
<evidence type="ECO:0000259" key="8">
    <source>
        <dbReference type="PROSITE" id="PS50928"/>
    </source>
</evidence>
<dbReference type="Gene3D" id="1.10.3720.10">
    <property type="entry name" value="MetI-like"/>
    <property type="match status" value="1"/>
</dbReference>
<feature type="transmembrane region" description="Helical" evidence="7">
    <location>
        <begin position="9"/>
        <end position="30"/>
    </location>
</feature>
<sequence length="310" mass="34425">MLKYTLKRLGWAILTLWAIITLTFILMHSVPGDPFAREGTMPESVRENLNRYYNLDKPKIVQYGLYLKSVVIDLDFGPSLKSSTLSVNDYISKGFPVSFHLGIQSLIIAISFGLVLGIIASLNRNKWPDYLAMILAIIGVSVPSFILATILINYFAVEWRLLPVATWKSWSHTILPSISLAMLPMAYIARLMRSSMLEVMGQDYILTATAKGLSKNTIVVKHAIRNAILPVVTVIGIIAANLVTGSFIVESIFGIPGMGDMFVNGIFNRDYPVILGSTIFYSAILIFLIFVVDVAYTWIDPRIKVTGGNR</sequence>
<evidence type="ECO:0000256" key="7">
    <source>
        <dbReference type="RuleBase" id="RU363032"/>
    </source>
</evidence>
<dbReference type="PROSITE" id="PS50928">
    <property type="entry name" value="ABC_TM1"/>
    <property type="match status" value="1"/>
</dbReference>
<feature type="transmembrane region" description="Helical" evidence="7">
    <location>
        <begin position="169"/>
        <end position="189"/>
    </location>
</feature>
<evidence type="ECO:0000256" key="1">
    <source>
        <dbReference type="ARBA" id="ARBA00004651"/>
    </source>
</evidence>
<feature type="transmembrane region" description="Helical" evidence="7">
    <location>
        <begin position="273"/>
        <end position="296"/>
    </location>
</feature>
<keyword evidence="3" id="KW-1003">Cell membrane</keyword>
<feature type="transmembrane region" description="Helical" evidence="7">
    <location>
        <begin position="97"/>
        <end position="119"/>
    </location>
</feature>
<dbReference type="PANTHER" id="PTHR43163">
    <property type="entry name" value="DIPEPTIDE TRANSPORT SYSTEM PERMEASE PROTEIN DPPB-RELATED"/>
    <property type="match status" value="1"/>
</dbReference>
<dbReference type="RefSeq" id="WP_204419514.1">
    <property type="nucleotide sequence ID" value="NZ_JAFBED010000014.1"/>
</dbReference>
<evidence type="ECO:0000256" key="4">
    <source>
        <dbReference type="ARBA" id="ARBA00022692"/>
    </source>
</evidence>
<comment type="similarity">
    <text evidence="7">Belongs to the binding-protein-dependent transport system permease family.</text>
</comment>
<accession>A0ABS2P6V9</accession>
<feature type="transmembrane region" description="Helical" evidence="7">
    <location>
        <begin position="227"/>
        <end position="253"/>
    </location>
</feature>
<dbReference type="Pfam" id="PF00528">
    <property type="entry name" value="BPD_transp_1"/>
    <property type="match status" value="1"/>
</dbReference>
<feature type="transmembrane region" description="Helical" evidence="7">
    <location>
        <begin position="131"/>
        <end position="157"/>
    </location>
</feature>
<name>A0ABS2P6V9_9BACI</name>
<protein>
    <submittedName>
        <fullName evidence="9">ABC-type dipeptide/oligopeptide/nickel transport system permease component</fullName>
    </submittedName>
</protein>